<organism evidence="1 2">
    <name type="scientific">Mesorhabditis belari</name>
    <dbReference type="NCBI Taxonomy" id="2138241"/>
    <lineage>
        <taxon>Eukaryota</taxon>
        <taxon>Metazoa</taxon>
        <taxon>Ecdysozoa</taxon>
        <taxon>Nematoda</taxon>
        <taxon>Chromadorea</taxon>
        <taxon>Rhabditida</taxon>
        <taxon>Rhabditina</taxon>
        <taxon>Rhabditomorpha</taxon>
        <taxon>Rhabditoidea</taxon>
        <taxon>Rhabditidae</taxon>
        <taxon>Mesorhabditinae</taxon>
        <taxon>Mesorhabditis</taxon>
    </lineage>
</organism>
<protein>
    <submittedName>
        <fullName evidence="2">Uncharacterized protein</fullName>
    </submittedName>
</protein>
<reference evidence="2" key="1">
    <citation type="submission" date="2024-02" db="UniProtKB">
        <authorList>
            <consortium name="WormBaseParasite"/>
        </authorList>
    </citation>
    <scope>IDENTIFICATION</scope>
</reference>
<evidence type="ECO:0000313" key="2">
    <source>
        <dbReference type="WBParaSite" id="MBELARI_LOCUS12000"/>
    </source>
</evidence>
<keyword evidence="1" id="KW-1185">Reference proteome</keyword>
<name>A0AAF3EDF5_9BILA</name>
<evidence type="ECO:0000313" key="1">
    <source>
        <dbReference type="Proteomes" id="UP000887575"/>
    </source>
</evidence>
<dbReference type="WBParaSite" id="MBELARI_LOCUS12000">
    <property type="protein sequence ID" value="MBELARI_LOCUS12000"/>
    <property type="gene ID" value="MBELARI_LOCUS12000"/>
</dbReference>
<sequence length="197" mass="21870">MSTVSSSSVSSAVTDNMSKTSITSPQLNKIHSAPDFSNLSNMPEFWRDQSDFESSCFRLVARALTDRIADQLVSRTGTMSAQEKQMKEINAETSHVSVLNNIIRRSEVSTTIGTTAHGTLTAQDLHSRPSRASVMQSLLRRNHTELSLFDNNNKSVKFQEDQAKLEVNEPVKSLKRVLTSPDTFDDFSRLAIIYGGN</sequence>
<accession>A0AAF3EDF5</accession>
<proteinExistence type="predicted"/>
<dbReference type="Proteomes" id="UP000887575">
    <property type="component" value="Unassembled WGS sequence"/>
</dbReference>
<dbReference type="AlphaFoldDB" id="A0AAF3EDF5"/>